<evidence type="ECO:0008006" key="3">
    <source>
        <dbReference type="Google" id="ProtNLM"/>
    </source>
</evidence>
<protein>
    <recommendedName>
        <fullName evidence="3">DUF2330 domain-containing protein</fullName>
    </recommendedName>
</protein>
<evidence type="ECO:0000313" key="2">
    <source>
        <dbReference type="Proteomes" id="UP001321825"/>
    </source>
</evidence>
<accession>A0AAU9C2D8</accession>
<dbReference type="Proteomes" id="UP001321825">
    <property type="component" value="Chromosome"/>
</dbReference>
<dbReference type="Pfam" id="PF10092">
    <property type="entry name" value="DUF2330"/>
    <property type="match status" value="1"/>
</dbReference>
<dbReference type="InterPro" id="IPR019283">
    <property type="entry name" value="DUF2330"/>
</dbReference>
<dbReference type="AlphaFoldDB" id="A0AAU9C2D8"/>
<sequence>MRILLLFLLSLPTLVQAFCGFYVARAGTGLFNRSSKVVLVRDGERTVLTMANDFQGDVKDFAVVVPVPTFIEREQIHVGSSAVIDHLDAYTAPRLVEYFDPNPCQRLYRLEMKAMSAAADKGAAARARALGVTIEARYTVGEYDILILSAQESAGLITWLKENGYRLPQGAEPVVNSYIRQGMRFFVARVNLEAFEKTGFNYLRPLQVAYESPKFMLPIRLGTLNARGKQELFLWTLTRSGRVETANYPTVKIPSGQEIPLYVKDRFADFYRDLFARQVEKHGGRAVFTEYAWDMGWCDPCAAQPLSRSELRELGVMWLAEEPPIRPLPRAKPQIIPPRPVDVFVTRLHLQYDAETFPDDLRLHQTGDRGNFQARYVLRHPWDGSDDCPEARRYRGEILPQRLRRQAENLHELTGWPLAEIYREMGLKNPPEPWWKRLWPN</sequence>
<evidence type="ECO:0000313" key="1">
    <source>
        <dbReference type="EMBL" id="BCX81294.1"/>
    </source>
</evidence>
<dbReference type="InterPro" id="IPR016838">
    <property type="entry name" value="UCP026449"/>
</dbReference>
<keyword evidence="2" id="KW-1185">Reference proteome</keyword>
<dbReference type="PIRSF" id="PIRSF026449">
    <property type="entry name" value="UCP026449"/>
    <property type="match status" value="1"/>
</dbReference>
<organism evidence="1 2">
    <name type="scientific">Methylomarinovum caldicuralii</name>
    <dbReference type="NCBI Taxonomy" id="438856"/>
    <lineage>
        <taxon>Bacteria</taxon>
        <taxon>Pseudomonadati</taxon>
        <taxon>Pseudomonadota</taxon>
        <taxon>Gammaproteobacteria</taxon>
        <taxon>Methylococcales</taxon>
        <taxon>Methylothermaceae</taxon>
        <taxon>Methylomarinovum</taxon>
    </lineage>
</organism>
<gene>
    <name evidence="1" type="ORF">MIT9_P0872</name>
</gene>
<proteinExistence type="predicted"/>
<dbReference type="RefSeq" id="WP_317706229.1">
    <property type="nucleotide sequence ID" value="NZ_AP024714.1"/>
</dbReference>
<reference evidence="2" key="1">
    <citation type="journal article" date="2024" name="Int. J. Syst. Evol. Microbiol.">
        <title>Methylomarinovum tepidoasis sp. nov., a moderately thermophilic methanotroph of the family Methylothermaceae isolated from a deep-sea hydrothermal field.</title>
        <authorList>
            <person name="Hirayama H."/>
            <person name="Takaki Y."/>
            <person name="Abe M."/>
            <person name="Miyazaki M."/>
            <person name="Uematsu K."/>
            <person name="Matsui Y."/>
            <person name="Takai K."/>
        </authorList>
    </citation>
    <scope>NUCLEOTIDE SEQUENCE [LARGE SCALE GENOMIC DNA]</scope>
    <source>
        <strain evidence="2">IT-9</strain>
    </source>
</reference>
<name>A0AAU9C2D8_9GAMM</name>
<dbReference type="KEGG" id="mcau:MIT9_P0872"/>
<dbReference type="EMBL" id="AP024714">
    <property type="protein sequence ID" value="BCX81294.1"/>
    <property type="molecule type" value="Genomic_DNA"/>
</dbReference>